<evidence type="ECO:0000259" key="4">
    <source>
        <dbReference type="PROSITE" id="PS01124"/>
    </source>
</evidence>
<organism evidence="5 6">
    <name type="scientific">Cupriavidus metallidurans</name>
    <dbReference type="NCBI Taxonomy" id="119219"/>
    <lineage>
        <taxon>Bacteria</taxon>
        <taxon>Pseudomonadati</taxon>
        <taxon>Pseudomonadota</taxon>
        <taxon>Betaproteobacteria</taxon>
        <taxon>Burkholderiales</taxon>
        <taxon>Burkholderiaceae</taxon>
        <taxon>Cupriavidus</taxon>
    </lineage>
</organism>
<dbReference type="GO" id="GO:0043565">
    <property type="term" value="F:sequence-specific DNA binding"/>
    <property type="evidence" value="ECO:0007669"/>
    <property type="project" value="InterPro"/>
</dbReference>
<dbReference type="Gene3D" id="1.10.10.60">
    <property type="entry name" value="Homeodomain-like"/>
    <property type="match status" value="1"/>
</dbReference>
<evidence type="ECO:0000256" key="3">
    <source>
        <dbReference type="ARBA" id="ARBA00023163"/>
    </source>
</evidence>
<dbReference type="PROSITE" id="PS00041">
    <property type="entry name" value="HTH_ARAC_FAMILY_1"/>
    <property type="match status" value="1"/>
</dbReference>
<evidence type="ECO:0000256" key="2">
    <source>
        <dbReference type="ARBA" id="ARBA00023125"/>
    </source>
</evidence>
<protein>
    <submittedName>
        <fullName evidence="5">Helix-turn-helix domain-containing protein</fullName>
    </submittedName>
</protein>
<reference evidence="5 6" key="1">
    <citation type="submission" date="2019-03" db="EMBL/GenBank/DDBJ databases">
        <title>Comparative insights into the high quality Complete genome sequence of highly metal resistant Cupriavidus metallidurans strain BS1 isolated from a gold-copper mine.</title>
        <authorList>
            <person name="Mazhar H.S."/>
            <person name="Rensing C."/>
        </authorList>
    </citation>
    <scope>NUCLEOTIDE SEQUENCE [LARGE SCALE GENOMIC DNA]</scope>
    <source>
        <strain evidence="5 6">BS1</strain>
    </source>
</reference>
<dbReference type="InterPro" id="IPR020449">
    <property type="entry name" value="Tscrpt_reg_AraC-type_HTH"/>
</dbReference>
<dbReference type="InterPro" id="IPR018062">
    <property type="entry name" value="HTH_AraC-typ_CS"/>
</dbReference>
<dbReference type="Proteomes" id="UP000253772">
    <property type="component" value="Chromosome c2"/>
</dbReference>
<name>A0A482IYQ4_9BURK</name>
<proteinExistence type="predicted"/>
<dbReference type="SMART" id="SM00342">
    <property type="entry name" value="HTH_ARAC"/>
    <property type="match status" value="1"/>
</dbReference>
<accession>A0A482IYQ4</accession>
<keyword evidence="2" id="KW-0238">DNA-binding</keyword>
<dbReference type="InterPro" id="IPR035418">
    <property type="entry name" value="AraC-bd_2"/>
</dbReference>
<dbReference type="GO" id="GO:0003700">
    <property type="term" value="F:DNA-binding transcription factor activity"/>
    <property type="evidence" value="ECO:0007669"/>
    <property type="project" value="InterPro"/>
</dbReference>
<dbReference type="AlphaFoldDB" id="A0A482IYQ4"/>
<feature type="domain" description="HTH araC/xylS-type" evidence="4">
    <location>
        <begin position="319"/>
        <end position="419"/>
    </location>
</feature>
<evidence type="ECO:0000313" key="6">
    <source>
        <dbReference type="Proteomes" id="UP000253772"/>
    </source>
</evidence>
<gene>
    <name evidence="5" type="ORF">DDF84_022595</name>
</gene>
<dbReference type="PRINTS" id="PR00032">
    <property type="entry name" value="HTHARAC"/>
</dbReference>
<dbReference type="InterPro" id="IPR009057">
    <property type="entry name" value="Homeodomain-like_sf"/>
</dbReference>
<dbReference type="PANTHER" id="PTHR46796:SF6">
    <property type="entry name" value="ARAC SUBFAMILY"/>
    <property type="match status" value="1"/>
</dbReference>
<dbReference type="PROSITE" id="PS01124">
    <property type="entry name" value="HTH_ARAC_FAMILY_2"/>
    <property type="match status" value="1"/>
</dbReference>
<dbReference type="Pfam" id="PF12833">
    <property type="entry name" value="HTH_18"/>
    <property type="match status" value="1"/>
</dbReference>
<dbReference type="SUPFAM" id="SSF46689">
    <property type="entry name" value="Homeodomain-like"/>
    <property type="match status" value="1"/>
</dbReference>
<dbReference type="InterPro" id="IPR018060">
    <property type="entry name" value="HTH_AraC"/>
</dbReference>
<dbReference type="InterPro" id="IPR050204">
    <property type="entry name" value="AraC_XylS_family_regulators"/>
</dbReference>
<keyword evidence="1" id="KW-0805">Transcription regulation</keyword>
<evidence type="ECO:0000313" key="5">
    <source>
        <dbReference type="EMBL" id="QBP12517.1"/>
    </source>
</evidence>
<sequence>MCAAPLRVGARSYPIRLRCCPVSVLRTLAQRLLHIEHRLCVQDKPYRDYPWTATHLTMSSSLPRKWAPWPFGYDSNIATFFSGLLALHSRRVHARFRSEDNLLLLHAMAHTPLINARFSRETLSAWSGVVSSLFFDLDMEVDSCTSFKGQAWHTDLADVRLTRFQSTPVKYRRLQQHCDHSVPEVLVSVPLTRSLQFEQLGRQIQCSAGNFLLEYSNAPYQFRNVECNDMWVLKVPESMLQSRMGSITRFYAMEFDASDSVGKLFRDYIDLIGQNTDIVDPRFQALMASQCADLLAAVLEGDPRVACSSNAGVKAAHLNRIEQFVRENLADPDLSPEKVATACQISVRYLHLLFRESGRTLSCWVRELRLRAALEHLQRAKPGVAIAQTAYKFGFNDPAHFSSNFRKHFGRSPSEVLAEARQTVAVR</sequence>
<evidence type="ECO:0000256" key="1">
    <source>
        <dbReference type="ARBA" id="ARBA00023015"/>
    </source>
</evidence>
<dbReference type="OrthoDB" id="9178898at2"/>
<dbReference type="EMBL" id="CP037901">
    <property type="protein sequence ID" value="QBP12517.1"/>
    <property type="molecule type" value="Genomic_DNA"/>
</dbReference>
<keyword evidence="3" id="KW-0804">Transcription</keyword>
<dbReference type="PANTHER" id="PTHR46796">
    <property type="entry name" value="HTH-TYPE TRANSCRIPTIONAL ACTIVATOR RHAS-RELATED"/>
    <property type="match status" value="1"/>
</dbReference>
<dbReference type="Pfam" id="PF14525">
    <property type="entry name" value="AraC_binding_2"/>
    <property type="match status" value="1"/>
</dbReference>